<organism evidence="3 4">
    <name type="scientific">Streptomyces pratens</name>
    <dbReference type="NCBI Taxonomy" id="887456"/>
    <lineage>
        <taxon>Bacteria</taxon>
        <taxon>Bacillati</taxon>
        <taxon>Actinomycetota</taxon>
        <taxon>Actinomycetes</taxon>
        <taxon>Kitasatosporales</taxon>
        <taxon>Streptomycetaceae</taxon>
        <taxon>Streptomyces</taxon>
    </lineage>
</organism>
<dbReference type="SUPFAM" id="SSF69318">
    <property type="entry name" value="Integrin alpha N-terminal domain"/>
    <property type="match status" value="1"/>
</dbReference>
<feature type="region of interest" description="Disordered" evidence="2">
    <location>
        <begin position="283"/>
        <end position="347"/>
    </location>
</feature>
<feature type="region of interest" description="Disordered" evidence="2">
    <location>
        <begin position="26"/>
        <end position="47"/>
    </location>
</feature>
<name>A0ABW1M8S1_9ACTN</name>
<comment type="caution">
    <text evidence="3">The sequence shown here is derived from an EMBL/GenBank/DDBJ whole genome shotgun (WGS) entry which is preliminary data.</text>
</comment>
<gene>
    <name evidence="3" type="ORF">ACFP50_31690</name>
</gene>
<reference evidence="4" key="1">
    <citation type="journal article" date="2019" name="Int. J. Syst. Evol. Microbiol.">
        <title>The Global Catalogue of Microorganisms (GCM) 10K type strain sequencing project: providing services to taxonomists for standard genome sequencing and annotation.</title>
        <authorList>
            <consortium name="The Broad Institute Genomics Platform"/>
            <consortium name="The Broad Institute Genome Sequencing Center for Infectious Disease"/>
            <person name="Wu L."/>
            <person name="Ma J."/>
        </authorList>
    </citation>
    <scope>NUCLEOTIDE SEQUENCE [LARGE SCALE GENOMIC DNA]</scope>
    <source>
        <strain evidence="4">JCM 12763</strain>
    </source>
</reference>
<dbReference type="Proteomes" id="UP001596242">
    <property type="component" value="Unassembled WGS sequence"/>
</dbReference>
<feature type="region of interest" description="Disordered" evidence="2">
    <location>
        <begin position="254"/>
        <end position="273"/>
    </location>
</feature>
<keyword evidence="1" id="KW-0732">Signal</keyword>
<proteinExistence type="predicted"/>
<dbReference type="Gene3D" id="2.130.10.130">
    <property type="entry name" value="Integrin alpha, N-terminal"/>
    <property type="match status" value="1"/>
</dbReference>
<protein>
    <submittedName>
        <fullName evidence="3">FG-GAP-like repeat-containing protein</fullName>
    </submittedName>
</protein>
<evidence type="ECO:0000313" key="4">
    <source>
        <dbReference type="Proteomes" id="UP001596242"/>
    </source>
</evidence>
<sequence length="1144" mass="120388">MTAALAVLVGGGALFALRDDGDTVPDAGSKPAVRPVDEDEAQRRARASGKRVEVAALTDEFSTTYANPDGTFTYTVSVAPLRAKNTQGEWAPVDTDLHKVGRDWHTVNSPYPVTFSGGTGKDGARKASARRSGTAVRSAVFRTGATSAEQVDDTAGAPWTRLLTMTAEGHEIEFEWPGELPEPAVEDNRALYEGVLPGVDLMLSARDTGFTHVLIVHTPEAAERLVADPPRYRVTSPTLSFVLDPGTHVLTAKDGSGNEVAVSPTPFLWDSAGTHTTEPVAADADAEAATGTNEDPEVVAKAPARENPDDVPADEVPNERPDENPGEDPDENPGGTGGDADPVAHDGVRASASGTFALPAVNGPGEGAHAATAAARFGDDVLTVTPPDSYLADAENLTYPLFLDPSTSGVRANWTTVYKRYPSSSFYDGANYNEDTKEARVGFERETWGTARSFFRMKLKKAISGADVSSATLKVLETHSWSCSKRTVQLWGTGDFTSKTTWNRQPSWKRKITSKSFAYGWKSNSACPDAYVNFTVTSLLQDAADDGVTSFNLGLVASTSSSAPTGSASSLETDTYSWKKFKAEGSGSPTLAVTYNRKPNRPTSVTMSPGSCDTSASPYIKIGKADTITISGKATDPDSDLAKLEFELWQTGKSETKKTFTKTVDDGEVGGVSIKSHLTNGITYSWRVRAWDAKVSSGWAPTGGDGVCRFTYDTALPDSPAEVVSPDFPGDDDGDGVPDVWSAEPFGNSGSFTFAVGSSSENDIVKFVWSINSTNYAGYACAGGSQGTSGGLTKSCTTAVKKATITGIKPPAAGPNTLYVKSVDAAGNISPNPRKYFFYVTPRTAADGPGDLNGDGGADFGNVTEAGNLWINSMSQKGAWLSNAYGTHDKGTLLSGRRTAPHIWDGTGTYSLITHNGDFFNGDGITDWVVRTPEGRLFIYPGDGYGAIDVTKRVEVRLPANAPAPSTFSEIKSAGDITGDGRPELFVAGGAAGNELWILSGYSGGTFGKAAKMTSSSWGDKERDFVAIADYNGDGAADLTYRTAAGNIQLRKGILDSDGKGTVLASLGTSAASLDGDRVYVSGTWTYAAQPLLYGSPDVTGDGIPDVFATNAAGDLQLHTGTRTALGSASTLRSGSWATVKRMG</sequence>
<dbReference type="NCBIfam" id="NF033679">
    <property type="entry name" value="DNRLRE_dom"/>
    <property type="match status" value="1"/>
</dbReference>
<accession>A0ABW1M8S1</accession>
<evidence type="ECO:0000256" key="2">
    <source>
        <dbReference type="SAM" id="MobiDB-lite"/>
    </source>
</evidence>
<keyword evidence="4" id="KW-1185">Reference proteome</keyword>
<dbReference type="Pfam" id="PF13517">
    <property type="entry name" value="FG-GAP_3"/>
    <property type="match status" value="1"/>
</dbReference>
<evidence type="ECO:0000313" key="3">
    <source>
        <dbReference type="EMBL" id="MFC6059804.1"/>
    </source>
</evidence>
<dbReference type="InterPro" id="IPR013517">
    <property type="entry name" value="FG-GAP"/>
</dbReference>
<evidence type="ECO:0000256" key="1">
    <source>
        <dbReference type="ARBA" id="ARBA00022729"/>
    </source>
</evidence>
<dbReference type="InterPro" id="IPR028994">
    <property type="entry name" value="Integrin_alpha_N"/>
</dbReference>
<dbReference type="EMBL" id="JBHSPT010000095">
    <property type="protein sequence ID" value="MFC6059804.1"/>
    <property type="molecule type" value="Genomic_DNA"/>
</dbReference>
<dbReference type="RefSeq" id="WP_386404740.1">
    <property type="nucleotide sequence ID" value="NZ_JBHSPT010000095.1"/>
</dbReference>